<proteinExistence type="predicted"/>
<reference evidence="1" key="1">
    <citation type="journal article" date="2015" name="Front. Microbiol.">
        <title>Combining genomic sequencing methods to explore viral diversity and reveal potential virus-host interactions.</title>
        <authorList>
            <person name="Chow C.E."/>
            <person name="Winget D.M."/>
            <person name="White R.A.III."/>
            <person name="Hallam S.J."/>
            <person name="Suttle C.A."/>
        </authorList>
    </citation>
    <scope>NUCLEOTIDE SEQUENCE</scope>
    <source>
        <strain evidence="1">Anoxic3_5</strain>
    </source>
</reference>
<organism evidence="1">
    <name type="scientific">uncultured marine virus</name>
    <dbReference type="NCBI Taxonomy" id="186617"/>
    <lineage>
        <taxon>Viruses</taxon>
        <taxon>environmental samples</taxon>
    </lineage>
</organism>
<name>A0A0F7L424_9VIRU</name>
<dbReference type="EMBL" id="KR029580">
    <property type="protein sequence ID" value="AKH46227.1"/>
    <property type="molecule type" value="Genomic_DNA"/>
</dbReference>
<evidence type="ECO:0000313" key="1">
    <source>
        <dbReference type="EMBL" id="AKH46227.1"/>
    </source>
</evidence>
<protein>
    <submittedName>
        <fullName evidence="1">Uncharacterized protein</fullName>
    </submittedName>
</protein>
<accession>A0A0F7L424</accession>
<sequence>MRHRINGFNHVCHITLIAFLKLYKLFASNRTHFKTRLLLQYKRARLRLMLI</sequence>
<reference evidence="1" key="2">
    <citation type="submission" date="2015-03" db="EMBL/GenBank/DDBJ databases">
        <authorList>
            <person name="Chow C.-E.T."/>
            <person name="Winget D.M."/>
            <person name="White R.A.III."/>
            <person name="Hallam S.J."/>
            <person name="Suttle C.A."/>
        </authorList>
    </citation>
    <scope>NUCLEOTIDE SEQUENCE</scope>
    <source>
        <strain evidence="1">Anoxic3_5</strain>
    </source>
</reference>